<evidence type="ECO:0000259" key="11">
    <source>
        <dbReference type="PROSITE" id="PS00662"/>
    </source>
</evidence>
<sequence length="571" mass="63662">MVETLKKRLGDILIEERLLTQEQLAQALYEQRRTGQPLVVILIQAGLVSEEDIVITLSEQLGIPHLRVESYEIPPEVIGEVSEGIARRYHLIPVAKTGKSLTVAMSDPLNIVAIDDVRMLTGYEIETVVALDSEVKNAIDKYYGGKQQSLDDFEDILRDAQADVVTVLDEQQELDISHLKKEVEQAPVIRLVNLTLVNAIKQGASDIHIEPFERQVRVRYRIDGVLRENQSPPKALQAAVVSRIKVLSELDIAERRVPQDGRFRIKFEGREIDFRVSTLPTYFGEKVVLRILDKGSLQLDLDKLGFEEQPLQDFRESLSRPNGIILITGPTGSGKTTTLYSALHMLNTMDVNIVTVEDPVEYELHGINQVQAKPEIGLTFASGLRSILRQDPDIVMVGEIRDEETADIAIKAALTGHLVLSTLHTNDAPGAITRLIDMGMEPFLIASSLLMAAAQRLVRKICPDCRENYKVPERVLERAQFRFKPGEKVVLSRGKGCARCGETGYRGRLALLEVLRVRENIQDLIMQSVPSSEIKAAGIKNEMLTLRQVALNKVKAGLTTLEEGLRVTAPD</sequence>
<comment type="caution">
    <text evidence="12">The sequence shown here is derived from an EMBL/GenBank/DDBJ whole genome shotgun (WGS) entry which is preliminary data.</text>
</comment>
<dbReference type="InterPro" id="IPR003593">
    <property type="entry name" value="AAA+_ATPase"/>
</dbReference>
<dbReference type="InterPro" id="IPR013369">
    <property type="entry name" value="T2SS_GspE"/>
</dbReference>
<keyword evidence="5" id="KW-0547">Nucleotide-binding</keyword>
<dbReference type="InterPro" id="IPR001482">
    <property type="entry name" value="T2SS/T4SS_dom"/>
</dbReference>
<dbReference type="EMBL" id="QZKU01000068">
    <property type="protein sequence ID" value="RJP21320.1"/>
    <property type="molecule type" value="Genomic_DNA"/>
</dbReference>
<evidence type="ECO:0000256" key="10">
    <source>
        <dbReference type="ARBA" id="ARBA00034006"/>
    </source>
</evidence>
<dbReference type="InterPro" id="IPR013374">
    <property type="entry name" value="ATPase_typ4_pilus-assembl_PilB"/>
</dbReference>
<dbReference type="GO" id="GO:0005524">
    <property type="term" value="F:ATP binding"/>
    <property type="evidence" value="ECO:0007669"/>
    <property type="project" value="UniProtKB-KW"/>
</dbReference>
<evidence type="ECO:0000256" key="5">
    <source>
        <dbReference type="ARBA" id="ARBA00022741"/>
    </source>
</evidence>
<accession>A0A3A4NW32</accession>
<dbReference type="PANTHER" id="PTHR30258:SF1">
    <property type="entry name" value="PROTEIN TRANSPORT PROTEIN HOFB HOMOLOG"/>
    <property type="match status" value="1"/>
</dbReference>
<dbReference type="Gene3D" id="3.40.50.300">
    <property type="entry name" value="P-loop containing nucleotide triphosphate hydrolases"/>
    <property type="match status" value="1"/>
</dbReference>
<dbReference type="NCBIfam" id="TIGR02533">
    <property type="entry name" value="type_II_gspE"/>
    <property type="match status" value="1"/>
</dbReference>
<dbReference type="GO" id="GO:0015628">
    <property type="term" value="P:protein secretion by the type II secretion system"/>
    <property type="evidence" value="ECO:0007669"/>
    <property type="project" value="InterPro"/>
</dbReference>
<dbReference type="Pfam" id="PF00437">
    <property type="entry name" value="T2SSE"/>
    <property type="match status" value="1"/>
</dbReference>
<dbReference type="Proteomes" id="UP000265882">
    <property type="component" value="Unassembled WGS sequence"/>
</dbReference>
<dbReference type="InterPro" id="IPR027417">
    <property type="entry name" value="P-loop_NTPase"/>
</dbReference>
<feature type="domain" description="Bacterial type II secretion system protein E" evidence="11">
    <location>
        <begin position="388"/>
        <end position="402"/>
    </location>
</feature>
<evidence type="ECO:0000256" key="9">
    <source>
        <dbReference type="ARBA" id="ARBA00024382"/>
    </source>
</evidence>
<reference evidence="12 13" key="1">
    <citation type="journal article" date="2017" name="ISME J.">
        <title>Energy and carbon metabolisms in a deep terrestrial subsurface fluid microbial community.</title>
        <authorList>
            <person name="Momper L."/>
            <person name="Jungbluth S.P."/>
            <person name="Lee M.D."/>
            <person name="Amend J.P."/>
        </authorList>
    </citation>
    <scope>NUCLEOTIDE SEQUENCE [LARGE SCALE GENOMIC DNA]</scope>
    <source>
        <strain evidence="12">SURF_5</strain>
    </source>
</reference>
<comment type="catalytic activity">
    <reaction evidence="10">
        <text>ATP + H2O + cellular proteinSide 1 = ADP + phosphate + cellular proteinSide 2.</text>
        <dbReference type="EC" id="7.4.2.8"/>
    </reaction>
</comment>
<evidence type="ECO:0000256" key="7">
    <source>
        <dbReference type="ARBA" id="ARBA00022927"/>
    </source>
</evidence>
<dbReference type="GO" id="GO:0016887">
    <property type="term" value="F:ATP hydrolysis activity"/>
    <property type="evidence" value="ECO:0007669"/>
    <property type="project" value="InterPro"/>
</dbReference>
<dbReference type="SUPFAM" id="SSF52540">
    <property type="entry name" value="P-loop containing nucleoside triphosphate hydrolases"/>
    <property type="match status" value="1"/>
</dbReference>
<evidence type="ECO:0000256" key="6">
    <source>
        <dbReference type="ARBA" id="ARBA00022840"/>
    </source>
</evidence>
<protein>
    <recommendedName>
        <fullName evidence="9">protein-secreting ATPase</fullName>
        <ecNumber evidence="9">7.4.2.8</ecNumber>
    </recommendedName>
</protein>
<dbReference type="NCBIfam" id="TIGR02538">
    <property type="entry name" value="type_IV_pilB"/>
    <property type="match status" value="1"/>
</dbReference>
<proteinExistence type="inferred from homology"/>
<dbReference type="FunFam" id="3.30.450.90:FF:000001">
    <property type="entry name" value="Type II secretion system ATPase GspE"/>
    <property type="match status" value="1"/>
</dbReference>
<evidence type="ECO:0000256" key="1">
    <source>
        <dbReference type="ARBA" id="ARBA00004496"/>
    </source>
</evidence>
<keyword evidence="7" id="KW-0653">Protein transport</keyword>
<dbReference type="GO" id="GO:0015627">
    <property type="term" value="C:type II protein secretion system complex"/>
    <property type="evidence" value="ECO:0007669"/>
    <property type="project" value="InterPro"/>
</dbReference>
<dbReference type="CDD" id="cd01129">
    <property type="entry name" value="PulE-GspE-like"/>
    <property type="match status" value="1"/>
</dbReference>
<evidence type="ECO:0000256" key="3">
    <source>
        <dbReference type="ARBA" id="ARBA00022448"/>
    </source>
</evidence>
<dbReference type="SMART" id="SM00382">
    <property type="entry name" value="AAA"/>
    <property type="match status" value="1"/>
</dbReference>
<dbReference type="EC" id="7.4.2.8" evidence="9"/>
<dbReference type="GO" id="GO:0009297">
    <property type="term" value="P:pilus assembly"/>
    <property type="evidence" value="ECO:0007669"/>
    <property type="project" value="InterPro"/>
</dbReference>
<dbReference type="PANTHER" id="PTHR30258">
    <property type="entry name" value="TYPE II SECRETION SYSTEM PROTEIN GSPE-RELATED"/>
    <property type="match status" value="1"/>
</dbReference>
<keyword evidence="4" id="KW-0963">Cytoplasm</keyword>
<dbReference type="FunFam" id="3.30.300.160:FF:000002">
    <property type="entry name" value="Type II secretion system protein E"/>
    <property type="match status" value="1"/>
</dbReference>
<evidence type="ECO:0000256" key="8">
    <source>
        <dbReference type="ARBA" id="ARBA00022967"/>
    </source>
</evidence>
<dbReference type="AlphaFoldDB" id="A0A3A4NW32"/>
<dbReference type="Pfam" id="PF05157">
    <property type="entry name" value="MshEN"/>
    <property type="match status" value="1"/>
</dbReference>
<dbReference type="GO" id="GO:0005886">
    <property type="term" value="C:plasma membrane"/>
    <property type="evidence" value="ECO:0007669"/>
    <property type="project" value="TreeGrafter"/>
</dbReference>
<evidence type="ECO:0000256" key="2">
    <source>
        <dbReference type="ARBA" id="ARBA00006611"/>
    </source>
</evidence>
<dbReference type="InterPro" id="IPR037257">
    <property type="entry name" value="T2SS_E_N_sf"/>
</dbReference>
<dbReference type="Gene3D" id="3.30.300.160">
    <property type="entry name" value="Type II secretion system, protein E, N-terminal domain"/>
    <property type="match status" value="1"/>
</dbReference>
<keyword evidence="6" id="KW-0067">ATP-binding</keyword>
<evidence type="ECO:0000256" key="4">
    <source>
        <dbReference type="ARBA" id="ARBA00022490"/>
    </source>
</evidence>
<dbReference type="Gene3D" id="1.10.40.70">
    <property type="match status" value="1"/>
</dbReference>
<comment type="subcellular location">
    <subcellularLocation>
        <location evidence="1">Cytoplasm</location>
    </subcellularLocation>
</comment>
<keyword evidence="8" id="KW-1278">Translocase</keyword>
<dbReference type="InterPro" id="IPR007831">
    <property type="entry name" value="T2SS_GspE_N"/>
</dbReference>
<name>A0A3A4NW32_ABYX5</name>
<evidence type="ECO:0000313" key="12">
    <source>
        <dbReference type="EMBL" id="RJP21320.1"/>
    </source>
</evidence>
<comment type="similarity">
    <text evidence="2">Belongs to the GSP E family.</text>
</comment>
<organism evidence="12 13">
    <name type="scientific">Abyssobacteria bacterium (strain SURF_5)</name>
    <dbReference type="NCBI Taxonomy" id="2093360"/>
    <lineage>
        <taxon>Bacteria</taxon>
        <taxon>Pseudomonadati</taxon>
        <taxon>Candidatus Hydrogenedentota</taxon>
        <taxon>Candidatus Abyssobacteria</taxon>
    </lineage>
</organism>
<dbReference type="SUPFAM" id="SSF160246">
    <property type="entry name" value="EspE N-terminal domain-like"/>
    <property type="match status" value="1"/>
</dbReference>
<evidence type="ECO:0000313" key="13">
    <source>
        <dbReference type="Proteomes" id="UP000265882"/>
    </source>
</evidence>
<gene>
    <name evidence="12" type="primary">pilB</name>
    <name evidence="12" type="ORF">C4520_09910</name>
</gene>
<keyword evidence="3" id="KW-0813">Transport</keyword>
<dbReference type="Gene3D" id="3.30.450.90">
    <property type="match status" value="1"/>
</dbReference>
<dbReference type="GO" id="GO:0005737">
    <property type="term" value="C:cytoplasm"/>
    <property type="evidence" value="ECO:0007669"/>
    <property type="project" value="UniProtKB-SubCell"/>
</dbReference>
<dbReference type="GO" id="GO:0008564">
    <property type="term" value="F:protein-exporting ATPase activity"/>
    <property type="evidence" value="ECO:0007669"/>
    <property type="project" value="UniProtKB-EC"/>
</dbReference>
<dbReference type="PROSITE" id="PS00662">
    <property type="entry name" value="T2SP_E"/>
    <property type="match status" value="1"/>
</dbReference>
<dbReference type="FunFam" id="3.40.50.300:FF:000398">
    <property type="entry name" value="Type IV pilus assembly ATPase PilB"/>
    <property type="match status" value="1"/>
</dbReference>